<feature type="domain" description="Nucleolar protein 10-like N-terminal" evidence="11">
    <location>
        <begin position="245"/>
        <end position="599"/>
    </location>
</feature>
<feature type="region of interest" description="Disordered" evidence="8">
    <location>
        <begin position="758"/>
        <end position="788"/>
    </location>
</feature>
<keyword evidence="12" id="KW-1185">Reference proteome</keyword>
<dbReference type="InterPro" id="IPR015943">
    <property type="entry name" value="WD40/YVTN_repeat-like_dom_sf"/>
</dbReference>
<feature type="domain" description="NUC153" evidence="9">
    <location>
        <begin position="723"/>
        <end position="750"/>
    </location>
</feature>
<feature type="compositionally biased region" description="Acidic residues" evidence="8">
    <location>
        <begin position="776"/>
        <end position="788"/>
    </location>
</feature>
<organism evidence="12 13">
    <name type="scientific">Meloidogyne incognita</name>
    <name type="common">Southern root-knot nematode worm</name>
    <name type="synonym">Oxyuris incognita</name>
    <dbReference type="NCBI Taxonomy" id="6306"/>
    <lineage>
        <taxon>Eukaryota</taxon>
        <taxon>Metazoa</taxon>
        <taxon>Ecdysozoa</taxon>
        <taxon>Nematoda</taxon>
        <taxon>Chromadorea</taxon>
        <taxon>Rhabditida</taxon>
        <taxon>Tylenchina</taxon>
        <taxon>Tylenchomorpha</taxon>
        <taxon>Tylenchoidea</taxon>
        <taxon>Meloidogynidae</taxon>
        <taxon>Meloidogyninae</taxon>
        <taxon>Meloidogyne</taxon>
        <taxon>Meloidogyne incognita group</taxon>
    </lineage>
</organism>
<evidence type="ECO:0000259" key="11">
    <source>
        <dbReference type="Pfam" id="PF23098"/>
    </source>
</evidence>
<evidence type="ECO:0000256" key="5">
    <source>
        <dbReference type="ARBA" id="ARBA00022737"/>
    </source>
</evidence>
<sequence>MQLSYSNNIKVINLNSTKLIPEWISEKKRRKLEKQDVDIRKRVQLLQNLEMPSVSRTISFSSDGNYLFTTGSYKPTLKCFDLNELSLKFERGLDADVVKFHLLSDDYTKFILLEEERFVEFHTGYGRYFRLRIPHFGRDISFCREISEAYIAGCRNEIFRLNLELGRFHEPLYSQSESLTCCQFNDQHQLFVCGTTDGKVEAWDYRDRSRAAVLDCVLNKAIAMELDLDSRSSIEVSSLCFKDALHLAVGLSNGYWISEKKRRKLEKQDVDIRKRVQLLQNLEMPSVSRTISFSSDGNYLFTTGSYKPTLKCFDLNELSLKFERGLDADVVKFHLLSDDYTKFILLEEERFVEFHTGYGRYFRLRIPHFGRDISFCREISEAYIAGCRNEIFRLNLELGRFHEPLYSQSESLTCCQFNDQHQLFVCGTTDGKVEAWDYRDRSRAAVLDCVLNKAIAMELDLDSRSSIEVSSLCFKDALHLAVGLSNGYILLYDIRSSQPYLTKTHNFGLPITRLEFASNQEVVLSMDGRALKIWNEHNGQPFTSIEPGSDLNDFTHYQNSGIIFFANDDPKIKQYFIPALGPAPKWCSHLESISEELEIDNNSNVYDDFKFVTRTQMDEFGLQHLIGTNAARAYMHGYFIEMKAYTKARGQNKLSAVEEYRERKLKEKLEKERQVSFVKRTTSVILPKVNRELASRLQSDVSFIEESGESSKMNNSSNYLLTDQRFSGLFNDPDFEIVEDSEQYKQLAPMMKKLEVKKKKNEKRIEEKERNINNDEMAEIDNDNEFST</sequence>
<dbReference type="GO" id="GO:0032040">
    <property type="term" value="C:small-subunit processome"/>
    <property type="evidence" value="ECO:0007669"/>
    <property type="project" value="TreeGrafter"/>
</dbReference>
<protein>
    <recommendedName>
        <fullName evidence="3">Nucleolar protein 10</fullName>
    </recommendedName>
</protein>
<dbReference type="Pfam" id="PF23097">
    <property type="entry name" value="NOL10_2nd"/>
    <property type="match status" value="1"/>
</dbReference>
<evidence type="ECO:0000256" key="4">
    <source>
        <dbReference type="ARBA" id="ARBA00022574"/>
    </source>
</evidence>
<dbReference type="FunFam" id="2.130.10.10:FF:001909">
    <property type="entry name" value="WD repeat, SAM and U-box domain-containing protein"/>
    <property type="match status" value="1"/>
</dbReference>
<proteinExistence type="inferred from homology"/>
<evidence type="ECO:0000256" key="8">
    <source>
        <dbReference type="SAM" id="MobiDB-lite"/>
    </source>
</evidence>
<keyword evidence="4 7" id="KW-0853">WD repeat</keyword>
<dbReference type="InterPro" id="IPR056550">
    <property type="entry name" value="NOL10_2nd"/>
</dbReference>
<evidence type="ECO:0000256" key="7">
    <source>
        <dbReference type="PROSITE-ProRule" id="PRU00221"/>
    </source>
</evidence>
<dbReference type="AlphaFoldDB" id="A0A914N9E9"/>
<dbReference type="InterPro" id="IPR012580">
    <property type="entry name" value="NUC153"/>
</dbReference>
<keyword evidence="5" id="KW-0677">Repeat</keyword>
<dbReference type="InterPro" id="IPR056551">
    <property type="entry name" value="Beta-prop_NOL10_N"/>
</dbReference>
<dbReference type="PROSITE" id="PS50082">
    <property type="entry name" value="WD_REPEATS_2"/>
    <property type="match status" value="2"/>
</dbReference>
<dbReference type="Pfam" id="PF23098">
    <property type="entry name" value="Beta-prop_NOL10_N"/>
    <property type="match status" value="2"/>
</dbReference>
<dbReference type="InterPro" id="IPR011047">
    <property type="entry name" value="Quinoprotein_ADH-like_sf"/>
</dbReference>
<feature type="repeat" description="WD" evidence="7">
    <location>
        <begin position="172"/>
        <end position="213"/>
    </location>
</feature>
<reference evidence="13" key="1">
    <citation type="submission" date="2022-11" db="UniProtKB">
        <authorList>
            <consortium name="WormBaseParasite"/>
        </authorList>
    </citation>
    <scope>IDENTIFICATION</scope>
</reference>
<dbReference type="SMART" id="SM00320">
    <property type="entry name" value="WD40"/>
    <property type="match status" value="5"/>
</dbReference>
<dbReference type="PANTHER" id="PTHR14927:SF0">
    <property type="entry name" value="NUCLEOLAR PROTEIN 10"/>
    <property type="match status" value="1"/>
</dbReference>
<dbReference type="Pfam" id="PF08159">
    <property type="entry name" value="NUC153"/>
    <property type="match status" value="1"/>
</dbReference>
<dbReference type="Gene3D" id="2.130.10.10">
    <property type="entry name" value="YVTN repeat-like/Quinoprotein amine dehydrogenase"/>
    <property type="match status" value="2"/>
</dbReference>
<keyword evidence="6" id="KW-0539">Nucleus</keyword>
<dbReference type="InterPro" id="IPR001680">
    <property type="entry name" value="WD40_rpt"/>
</dbReference>
<evidence type="ECO:0000256" key="1">
    <source>
        <dbReference type="ARBA" id="ARBA00004604"/>
    </source>
</evidence>
<evidence type="ECO:0000259" key="9">
    <source>
        <dbReference type="Pfam" id="PF08159"/>
    </source>
</evidence>
<evidence type="ECO:0000256" key="2">
    <source>
        <dbReference type="ARBA" id="ARBA00005264"/>
    </source>
</evidence>
<feature type="domain" description="Nucleolar protein 10-like second" evidence="10">
    <location>
        <begin position="605"/>
        <end position="649"/>
    </location>
</feature>
<dbReference type="GO" id="GO:0030686">
    <property type="term" value="C:90S preribosome"/>
    <property type="evidence" value="ECO:0007669"/>
    <property type="project" value="TreeGrafter"/>
</dbReference>
<evidence type="ECO:0000256" key="6">
    <source>
        <dbReference type="ARBA" id="ARBA00023242"/>
    </source>
</evidence>
<comment type="subcellular location">
    <subcellularLocation>
        <location evidence="1">Nucleus</location>
        <location evidence="1">Nucleolus</location>
    </subcellularLocation>
</comment>
<dbReference type="WBParaSite" id="Minc3s04784g36994">
    <property type="protein sequence ID" value="Minc3s04784g36994"/>
    <property type="gene ID" value="Minc3s04784g36994"/>
</dbReference>
<comment type="similarity">
    <text evidence="2">Belongs to the WD repeat NOL10/ENP2 family.</text>
</comment>
<dbReference type="SUPFAM" id="SSF50998">
    <property type="entry name" value="Quinoprotein alcohol dehydrogenase-like"/>
    <property type="match status" value="1"/>
</dbReference>
<evidence type="ECO:0000313" key="12">
    <source>
        <dbReference type="Proteomes" id="UP000887563"/>
    </source>
</evidence>
<dbReference type="GO" id="GO:0000462">
    <property type="term" value="P:maturation of SSU-rRNA from tricistronic rRNA transcript (SSU-rRNA, 5.8S rRNA, LSU-rRNA)"/>
    <property type="evidence" value="ECO:0007669"/>
    <property type="project" value="TreeGrafter"/>
</dbReference>
<evidence type="ECO:0000313" key="13">
    <source>
        <dbReference type="WBParaSite" id="Minc3s04784g36994"/>
    </source>
</evidence>
<evidence type="ECO:0000256" key="3">
    <source>
        <dbReference type="ARBA" id="ARBA00015517"/>
    </source>
</evidence>
<dbReference type="PANTHER" id="PTHR14927">
    <property type="entry name" value="NUCLEOLAR PROTEIN 10"/>
    <property type="match status" value="1"/>
</dbReference>
<name>A0A914N9E9_MELIC</name>
<feature type="domain" description="Nucleolar protein 10-like N-terminal" evidence="11">
    <location>
        <begin position="1"/>
        <end position="216"/>
    </location>
</feature>
<evidence type="ECO:0000259" key="10">
    <source>
        <dbReference type="Pfam" id="PF23097"/>
    </source>
</evidence>
<accession>A0A914N9E9</accession>
<dbReference type="InterPro" id="IPR040382">
    <property type="entry name" value="NOL10/Enp2"/>
</dbReference>
<feature type="compositionally biased region" description="Basic and acidic residues" evidence="8">
    <location>
        <begin position="763"/>
        <end position="773"/>
    </location>
</feature>
<feature type="repeat" description="WD" evidence="7">
    <location>
        <begin position="405"/>
        <end position="446"/>
    </location>
</feature>
<dbReference type="Proteomes" id="UP000887563">
    <property type="component" value="Unplaced"/>
</dbReference>